<keyword evidence="2" id="KW-0732">Signal</keyword>
<protein>
    <submittedName>
        <fullName evidence="3">Uncharacterized protein</fullName>
    </submittedName>
</protein>
<proteinExistence type="predicted"/>
<sequence>MARPVTTIVTVSTLLLALLTTSVVTTAATATAATESLRPSVSRSLQLLRSGTLNKLIKLLIGKRPQPQDEGQLGEGDAQMAEGGTDYP</sequence>
<dbReference type="EMBL" id="JAMTCO010000025">
    <property type="protein sequence ID" value="MCP2274404.1"/>
    <property type="molecule type" value="Genomic_DNA"/>
</dbReference>
<evidence type="ECO:0000313" key="4">
    <source>
        <dbReference type="Proteomes" id="UP001205185"/>
    </source>
</evidence>
<comment type="caution">
    <text evidence="3">The sequence shown here is derived from an EMBL/GenBank/DDBJ whole genome shotgun (WGS) entry which is preliminary data.</text>
</comment>
<dbReference type="RefSeq" id="WP_253891734.1">
    <property type="nucleotide sequence ID" value="NZ_BAAAVB010000032.1"/>
</dbReference>
<gene>
    <name evidence="3" type="ORF">LV75_006939</name>
</gene>
<dbReference type="Proteomes" id="UP001205185">
    <property type="component" value="Unassembled WGS sequence"/>
</dbReference>
<evidence type="ECO:0000313" key="3">
    <source>
        <dbReference type="EMBL" id="MCP2274404.1"/>
    </source>
</evidence>
<evidence type="ECO:0000256" key="1">
    <source>
        <dbReference type="SAM" id="MobiDB-lite"/>
    </source>
</evidence>
<evidence type="ECO:0000256" key="2">
    <source>
        <dbReference type="SAM" id="SignalP"/>
    </source>
</evidence>
<feature type="region of interest" description="Disordered" evidence="1">
    <location>
        <begin position="66"/>
        <end position="88"/>
    </location>
</feature>
<reference evidence="3 4" key="1">
    <citation type="submission" date="2022-06" db="EMBL/GenBank/DDBJ databases">
        <title>Genomic Encyclopedia of Archaeal and Bacterial Type Strains, Phase II (KMG-II): from individual species to whole genera.</title>
        <authorList>
            <person name="Goeker M."/>
        </authorList>
    </citation>
    <scope>NUCLEOTIDE SEQUENCE [LARGE SCALE GENOMIC DNA]</scope>
    <source>
        <strain evidence="3 4">DSM 44255</strain>
    </source>
</reference>
<feature type="chain" id="PRO_5045602415" evidence="2">
    <location>
        <begin position="28"/>
        <end position="88"/>
    </location>
</feature>
<organism evidence="3 4">
    <name type="scientific">Actinokineospora diospyrosa</name>
    <dbReference type="NCBI Taxonomy" id="103728"/>
    <lineage>
        <taxon>Bacteria</taxon>
        <taxon>Bacillati</taxon>
        <taxon>Actinomycetota</taxon>
        <taxon>Actinomycetes</taxon>
        <taxon>Pseudonocardiales</taxon>
        <taxon>Pseudonocardiaceae</taxon>
        <taxon>Actinokineospora</taxon>
    </lineage>
</organism>
<feature type="signal peptide" evidence="2">
    <location>
        <begin position="1"/>
        <end position="27"/>
    </location>
</feature>
<accession>A0ABT1IP13</accession>
<name>A0ABT1IP13_9PSEU</name>
<keyword evidence="4" id="KW-1185">Reference proteome</keyword>